<evidence type="ECO:0000313" key="10">
    <source>
        <dbReference type="Proteomes" id="UP001054857"/>
    </source>
</evidence>
<proteinExistence type="inferred from homology"/>
<keyword evidence="6" id="KW-0460">Magnesium</keyword>
<feature type="compositionally biased region" description="Low complexity" evidence="8">
    <location>
        <begin position="323"/>
        <end position="341"/>
    </location>
</feature>
<evidence type="ECO:0000256" key="3">
    <source>
        <dbReference type="ARBA" id="ARBA00005432"/>
    </source>
</evidence>
<dbReference type="GO" id="GO:1904423">
    <property type="term" value="C:dehydrodolichyl diphosphate synthase complex"/>
    <property type="evidence" value="ECO:0007669"/>
    <property type="project" value="InterPro"/>
</dbReference>
<evidence type="ECO:0000256" key="8">
    <source>
        <dbReference type="SAM" id="MobiDB-lite"/>
    </source>
</evidence>
<evidence type="ECO:0000256" key="5">
    <source>
        <dbReference type="ARBA" id="ARBA00022679"/>
    </source>
</evidence>
<reference evidence="9 10" key="1">
    <citation type="journal article" date="2021" name="Sci. Rep.">
        <title>Genome sequencing of the multicellular alga Astrephomene provides insights into convergent evolution of germ-soma differentiation.</title>
        <authorList>
            <person name="Yamashita S."/>
            <person name="Yamamoto K."/>
            <person name="Matsuzaki R."/>
            <person name="Suzuki S."/>
            <person name="Yamaguchi H."/>
            <person name="Hirooka S."/>
            <person name="Minakuchi Y."/>
            <person name="Miyagishima S."/>
            <person name="Kawachi M."/>
            <person name="Toyoda A."/>
            <person name="Nozaki H."/>
        </authorList>
    </citation>
    <scope>NUCLEOTIDE SEQUENCE [LARGE SCALE GENOMIC DNA]</scope>
    <source>
        <strain evidence="9 10">NIES-4017</strain>
    </source>
</reference>
<sequence length="578" mass="59710">MGNFRISLAELLIQIIAQAQSLFLWVLGFSKIEPKEVIYKGTKPSPPKAVAVVWAEAVVEDSAVKQLADILRWCNQERLEEFYIYDPLGELKARSHKLECELHNHVVSVQVGWRDEPIGSHLRCDACSSKVPTAPPPAAPAPEGAVATPAASQALEANPANPTCTTCNPRALLGAPPTTGSSRDSGRTAGAACVAATAPATADRALERPLRQHLPSVTCDGDAAEGATAAAAAKGDDGSVLSVATAAAHEGDAEGGAAAGAAAAASAAAACCQGDSSSYEVSSCTLDAGRDCACALEHAGAACRAASGSDGINTTCALSNSSGSDSSGKLLPSSSPSTPTCGGSGSESRRLNGACVLEREKGLEEGHDCGLYGCFYHPQQQQQGHGEQKQEGQVQCSRGLEDWMGARQSGQHKRHQSGRQQQPAHRGNNIITSGGSGGGSSGKTGNPPPPQEQLQQQQQRLIRVHVLAAEDAYEPVLQAIRSGGVCGGCSGLLPLQRGPYREGLARLRGQVAQLAGPAVLEQPELVLVVGPALTLAGYPPLQVAASEILHLGPAADLCEARVEAAMAKFLCTEQRFGR</sequence>
<keyword evidence="5" id="KW-0808">Transferase</keyword>
<dbReference type="PANTHER" id="PTHR21528">
    <property type="entry name" value="DEHYDRODOLICHYL DIPHOSPHATE SYNTHASE COMPLEX SUBUNIT NUS1"/>
    <property type="match status" value="1"/>
</dbReference>
<feature type="region of interest" description="Disordered" evidence="8">
    <location>
        <begin position="131"/>
        <end position="151"/>
    </location>
</feature>
<dbReference type="PANTHER" id="PTHR21528:SF0">
    <property type="entry name" value="DEHYDRODOLICHYL DIPHOSPHATE SYNTHASE COMPLEX SUBUNIT NUS1"/>
    <property type="match status" value="1"/>
</dbReference>
<organism evidence="9 10">
    <name type="scientific">Astrephomene gubernaculifera</name>
    <dbReference type="NCBI Taxonomy" id="47775"/>
    <lineage>
        <taxon>Eukaryota</taxon>
        <taxon>Viridiplantae</taxon>
        <taxon>Chlorophyta</taxon>
        <taxon>core chlorophytes</taxon>
        <taxon>Chlorophyceae</taxon>
        <taxon>CS clade</taxon>
        <taxon>Chlamydomonadales</taxon>
        <taxon>Astrephomenaceae</taxon>
        <taxon>Astrephomene</taxon>
    </lineage>
</organism>
<evidence type="ECO:0000256" key="1">
    <source>
        <dbReference type="ARBA" id="ARBA00001946"/>
    </source>
</evidence>
<keyword evidence="10" id="KW-1185">Reference proteome</keyword>
<evidence type="ECO:0000256" key="2">
    <source>
        <dbReference type="ARBA" id="ARBA00004922"/>
    </source>
</evidence>
<name>A0AAD3DYS2_9CHLO</name>
<dbReference type="AlphaFoldDB" id="A0AAD3DYS2"/>
<comment type="pathway">
    <text evidence="2">Protein modification; protein glycosylation.</text>
</comment>
<comment type="catalytic activity">
    <reaction evidence="7">
        <text>n isopentenyl diphosphate + (2E,6E)-farnesyl diphosphate = a di-trans,poly-cis-polyprenyl diphosphate + n diphosphate</text>
        <dbReference type="Rhea" id="RHEA:53008"/>
        <dbReference type="Rhea" id="RHEA-COMP:19494"/>
        <dbReference type="ChEBI" id="CHEBI:33019"/>
        <dbReference type="ChEBI" id="CHEBI:128769"/>
        <dbReference type="ChEBI" id="CHEBI:136960"/>
        <dbReference type="ChEBI" id="CHEBI:175763"/>
        <dbReference type="EC" id="2.5.1.87"/>
    </reaction>
</comment>
<dbReference type="EMBL" id="BMAR01000038">
    <property type="protein sequence ID" value="GFR50545.1"/>
    <property type="molecule type" value="Genomic_DNA"/>
</dbReference>
<feature type="region of interest" description="Disordered" evidence="8">
    <location>
        <begin position="406"/>
        <end position="458"/>
    </location>
</feature>
<evidence type="ECO:0000313" key="9">
    <source>
        <dbReference type="EMBL" id="GFR50545.1"/>
    </source>
</evidence>
<comment type="similarity">
    <text evidence="3">Belongs to the UPP synthase family.</text>
</comment>
<feature type="region of interest" description="Disordered" evidence="8">
    <location>
        <begin position="168"/>
        <end position="187"/>
    </location>
</feature>
<evidence type="ECO:0000256" key="6">
    <source>
        <dbReference type="ARBA" id="ARBA00022842"/>
    </source>
</evidence>
<comment type="caution">
    <text evidence="9">The sequence shown here is derived from an EMBL/GenBank/DDBJ whole genome shotgun (WGS) entry which is preliminary data.</text>
</comment>
<evidence type="ECO:0000256" key="7">
    <source>
        <dbReference type="ARBA" id="ARBA00047353"/>
    </source>
</evidence>
<feature type="region of interest" description="Disordered" evidence="8">
    <location>
        <begin position="323"/>
        <end position="349"/>
    </location>
</feature>
<feature type="compositionally biased region" description="Low complexity" evidence="8">
    <location>
        <begin position="141"/>
        <end position="151"/>
    </location>
</feature>
<dbReference type="EC" id="2.5.1.87" evidence="4"/>
<comment type="cofactor">
    <cofactor evidence="1">
        <name>Mg(2+)</name>
        <dbReference type="ChEBI" id="CHEBI:18420"/>
    </cofactor>
</comment>
<evidence type="ECO:0000256" key="4">
    <source>
        <dbReference type="ARBA" id="ARBA00012596"/>
    </source>
</evidence>
<dbReference type="GO" id="GO:0005789">
    <property type="term" value="C:endoplasmic reticulum membrane"/>
    <property type="evidence" value="ECO:0007669"/>
    <property type="project" value="TreeGrafter"/>
</dbReference>
<protein>
    <recommendedName>
        <fullName evidence="4">ditrans,polycis-polyprenyl diphosphate synthase [(2E,6E)-farnesyldiphosphate specific]</fullName>
        <ecNumber evidence="4">2.5.1.87</ecNumber>
    </recommendedName>
</protein>
<gene>
    <name evidence="9" type="ORF">Agub_g12819</name>
</gene>
<accession>A0AAD3DYS2</accession>
<dbReference type="InterPro" id="IPR038887">
    <property type="entry name" value="Nus1/NgBR"/>
</dbReference>
<dbReference type="Proteomes" id="UP001054857">
    <property type="component" value="Unassembled WGS sequence"/>
</dbReference>
<dbReference type="GO" id="GO:0045547">
    <property type="term" value="F:ditrans,polycis-polyprenyl diphosphate synthase [(2E,6E)-farnesyl diphosphate specific] activity"/>
    <property type="evidence" value="ECO:0007669"/>
    <property type="project" value="UniProtKB-EC"/>
</dbReference>